<evidence type="ECO:0000256" key="1">
    <source>
        <dbReference type="SAM" id="Phobius"/>
    </source>
</evidence>
<proteinExistence type="predicted"/>
<keyword evidence="1" id="KW-0472">Membrane</keyword>
<accession>A0ABD4BKN6</accession>
<protein>
    <submittedName>
        <fullName evidence="2">Uncharacterized protein</fullName>
    </submittedName>
</protein>
<reference evidence="2 3" key="1">
    <citation type="submission" date="2015-09" db="EMBL/GenBank/DDBJ databases">
        <title>Genome announcement of multiple Pseudomonas syringae strains.</title>
        <authorList>
            <person name="Thakur S."/>
            <person name="Wang P.W."/>
            <person name="Gong Y."/>
            <person name="Weir B.S."/>
            <person name="Guttman D.S."/>
        </authorList>
    </citation>
    <scope>NUCLEOTIDE SEQUENCE [LARGE SCALE GENOMIC DNA]</scope>
    <source>
        <strain evidence="2 3">ICMP2740</strain>
    </source>
</reference>
<dbReference type="EMBL" id="LJQZ01000055">
    <property type="protein sequence ID" value="KPY20653.1"/>
    <property type="molecule type" value="Genomic_DNA"/>
</dbReference>
<evidence type="ECO:0000313" key="2">
    <source>
        <dbReference type="EMBL" id="KPY20653.1"/>
    </source>
</evidence>
<sequence length="335" mass="36289">MMNALMTAICIAWAGFFFLFYRGLYHRHVRHAAYAEFARATFTAVQAHFPELKSKSTSLVIDKGFGIKDDEAWQEALHTFISHRVVSELSPRTREALKASPSASKDFSTLTVNLVLSLIAHQSMPETNNITEAIASIEEPEDPIAFLTGTPKFKPKKEVLTRLAVAVLAVGLMGGASPSNAASGEAFSPLSACSALADIDGFQPNKSGYIELYDGIFSCATPYKELGNQALPNNIALYGKGNASEVTRVKLMLNVNVSSHGAQDAKLLASLCTQMITNVTGISASDLEQKIAQGKPFKQPFHGYNAYLDRTVWKTGKGYELNCGIATLNKNRAAC</sequence>
<name>A0ABD4BKN6_PSESH</name>
<organism evidence="2 3">
    <name type="scientific">Pseudomonas savastanoi pv. phaseolicola</name>
    <name type="common">Pseudomonas syringae pv. phaseolicola</name>
    <dbReference type="NCBI Taxonomy" id="319"/>
    <lineage>
        <taxon>Bacteria</taxon>
        <taxon>Pseudomonadati</taxon>
        <taxon>Pseudomonadota</taxon>
        <taxon>Gammaproteobacteria</taxon>
        <taxon>Pseudomonadales</taxon>
        <taxon>Pseudomonadaceae</taxon>
        <taxon>Pseudomonas</taxon>
    </lineage>
</organism>
<keyword evidence="1" id="KW-0812">Transmembrane</keyword>
<dbReference type="AlphaFoldDB" id="A0ABD4BKN6"/>
<evidence type="ECO:0000313" key="3">
    <source>
        <dbReference type="Proteomes" id="UP000050396"/>
    </source>
</evidence>
<feature type="non-terminal residue" evidence="2">
    <location>
        <position position="335"/>
    </location>
</feature>
<comment type="caution">
    <text evidence="2">The sequence shown here is derived from an EMBL/GenBank/DDBJ whole genome shotgun (WGS) entry which is preliminary data.</text>
</comment>
<keyword evidence="1" id="KW-1133">Transmembrane helix</keyword>
<dbReference type="Proteomes" id="UP000050396">
    <property type="component" value="Unassembled WGS sequence"/>
</dbReference>
<feature type="transmembrane region" description="Helical" evidence="1">
    <location>
        <begin position="6"/>
        <end position="24"/>
    </location>
</feature>
<gene>
    <name evidence="2" type="ORF">ALO55_100900</name>
</gene>